<dbReference type="AlphaFoldDB" id="A0A8J5MQJ8"/>
<organism evidence="2 3">
    <name type="scientific">Homarus americanus</name>
    <name type="common">American lobster</name>
    <dbReference type="NCBI Taxonomy" id="6706"/>
    <lineage>
        <taxon>Eukaryota</taxon>
        <taxon>Metazoa</taxon>
        <taxon>Ecdysozoa</taxon>
        <taxon>Arthropoda</taxon>
        <taxon>Crustacea</taxon>
        <taxon>Multicrustacea</taxon>
        <taxon>Malacostraca</taxon>
        <taxon>Eumalacostraca</taxon>
        <taxon>Eucarida</taxon>
        <taxon>Decapoda</taxon>
        <taxon>Pleocyemata</taxon>
        <taxon>Astacidea</taxon>
        <taxon>Nephropoidea</taxon>
        <taxon>Nephropidae</taxon>
        <taxon>Homarus</taxon>
    </lineage>
</organism>
<accession>A0A8J5MQJ8</accession>
<feature type="region of interest" description="Disordered" evidence="1">
    <location>
        <begin position="842"/>
        <end position="863"/>
    </location>
</feature>
<proteinExistence type="predicted"/>
<keyword evidence="3" id="KW-1185">Reference proteome</keyword>
<reference evidence="2" key="1">
    <citation type="journal article" date="2021" name="Sci. Adv.">
        <title>The American lobster genome reveals insights on longevity, neural, and immune adaptations.</title>
        <authorList>
            <person name="Polinski J.M."/>
            <person name="Zimin A.V."/>
            <person name="Clark K.F."/>
            <person name="Kohn A.B."/>
            <person name="Sadowski N."/>
            <person name="Timp W."/>
            <person name="Ptitsyn A."/>
            <person name="Khanna P."/>
            <person name="Romanova D.Y."/>
            <person name="Williams P."/>
            <person name="Greenwood S.J."/>
            <person name="Moroz L.L."/>
            <person name="Walt D.R."/>
            <person name="Bodnar A.G."/>
        </authorList>
    </citation>
    <scope>NUCLEOTIDE SEQUENCE</scope>
    <source>
        <strain evidence="2">GMGI-L3</strain>
    </source>
</reference>
<feature type="region of interest" description="Disordered" evidence="1">
    <location>
        <begin position="1"/>
        <end position="53"/>
    </location>
</feature>
<gene>
    <name evidence="2" type="ORF">Hamer_G012639</name>
</gene>
<feature type="compositionally biased region" description="Basic and acidic residues" evidence="1">
    <location>
        <begin position="23"/>
        <end position="44"/>
    </location>
</feature>
<evidence type="ECO:0000313" key="3">
    <source>
        <dbReference type="Proteomes" id="UP000747542"/>
    </source>
</evidence>
<comment type="caution">
    <text evidence="2">The sequence shown here is derived from an EMBL/GenBank/DDBJ whole genome shotgun (WGS) entry which is preliminary data.</text>
</comment>
<feature type="compositionally biased region" description="Basic and acidic residues" evidence="1">
    <location>
        <begin position="842"/>
        <end position="856"/>
    </location>
</feature>
<feature type="compositionally biased region" description="Polar residues" evidence="1">
    <location>
        <begin position="708"/>
        <end position="723"/>
    </location>
</feature>
<feature type="region of interest" description="Disordered" evidence="1">
    <location>
        <begin position="676"/>
        <end position="742"/>
    </location>
</feature>
<feature type="region of interest" description="Disordered" evidence="1">
    <location>
        <begin position="538"/>
        <end position="564"/>
    </location>
</feature>
<evidence type="ECO:0000256" key="1">
    <source>
        <dbReference type="SAM" id="MobiDB-lite"/>
    </source>
</evidence>
<protein>
    <submittedName>
        <fullName evidence="2">Uncharacterized protein</fullName>
    </submittedName>
</protein>
<dbReference type="OrthoDB" id="10693919at2759"/>
<feature type="compositionally biased region" description="Low complexity" evidence="1">
    <location>
        <begin position="538"/>
        <end position="551"/>
    </location>
</feature>
<dbReference type="EMBL" id="JAHLQT010031643">
    <property type="protein sequence ID" value="KAG7160101.1"/>
    <property type="molecule type" value="Genomic_DNA"/>
</dbReference>
<name>A0A8J5MQJ8_HOMAM</name>
<dbReference type="Proteomes" id="UP000747542">
    <property type="component" value="Unassembled WGS sequence"/>
</dbReference>
<sequence>MGPKNTRTSVIKKMGTNKRRWNHEKTYRTRAREREVDPDAHHFPDVSSQLKGEESLEMENFSPLMLTEEDSPGMETISSLQVLKEDLLVAEMPSTIFVSKGDPLGRETLVSLLMSKEDSLDMEKVDTMQVSEEDPLATVISEENPPVTETVVSEEDPLRIKKAVPAPEKDPLEVETALHLPLSEEDPLETNTAPTLVHLEEDSLELLEKDPLRTDTSLPLSKVDPQEVDIALQMVQSDRDPLEIDTVPPLLATEENSLKTESLPPSKASALQQPQDMLTRSLYQSYVQSFSVKYSGHQSFEAFFSQQLQVTGSKMDCLNEDYLYQEYKTFCNKKKTDIAKLNDIICHLAYLGLHETRANEMDVTSQKYFLGIILDCTVDKERNILAIGKANVLSSSSQPQGIKFFKVQPVEGSRARAVRSCKDTSLRSVLPTFPWQYLGRVSFETFCHKHLTITDSVTDQVTQSHLFSTYTTFCRVHNYQIALVVSIVFHLWFLGVSIRKTDGNEFKFCRLVMQTDEPPDSIPNIVIFDGLKAVTPNKNNSSNSNSKKCNSFIEKSSKTNPPQVHSHVASLHEKSSMIIAEPMGLAHMWQNHGRQSFEAFFLLHLRVTRKKSNVILQQELMSAYAAFCNRHDSQAAGMAYIQSYLKELGVTVEEWIGCKSSHYVFRGLNLLEDNFDRDSDSSSPKECTRQPETDVPGNEKILCDKQLQKNPSTNSELTPETNIPDSDSEETDPDDDNHDKPSKYLERSSLAKFFRKKIKITGNKKDIVTKEVLLLAYTVFCKKNNLLAAPPHSAVKYLGRLGFRAKRTIIGNSQKYLFSGLILLSNITSELRSWRKERLPLELPDGDSHQGNKNDDNGVITLD</sequence>
<evidence type="ECO:0000313" key="2">
    <source>
        <dbReference type="EMBL" id="KAG7160101.1"/>
    </source>
</evidence>
<feature type="compositionally biased region" description="Acidic residues" evidence="1">
    <location>
        <begin position="726"/>
        <end position="736"/>
    </location>
</feature>